<evidence type="ECO:0000313" key="4">
    <source>
        <dbReference type="Proteomes" id="UP000555756"/>
    </source>
</evidence>
<proteinExistence type="predicted"/>
<sequence>MTIDPSNELRARPAQVGRNGAARRRTGAALLLAIVAAPAAPPDAEAAHATSPPAVAPVMPSLGATSDIAPSPAPRPEDFRFVEDLERRTFTWFWDAANPRNGLIPDHYPSPDHFASIAAVGFGLTAYGIGAQRGYVTRDQAAARTLATLRFLYRAPQNAAEDGAAGYHGFYYHFLDPRRGTRFARWSELSSVDTTLLLGGVLFAQSYYDRDTPRERTIRRLADALYRRVDWSWMRAHAPLLDMGWTPAGGFLRNDWDGYSEGMLIYLLALASPTHPVPADTWQAWTATYARQWGTFQGQTLLNFAPLFGHQYSHSWVDFRGIRDAWSRAHDVDYFENSRRATYAQRTYAQANPGGWRDYGTNVWGLTACNGPGIVTLTVDGRARSFQAYSARGAGRDYVSDDGTIAPTAAGGSIAFAPEIVFPALEEMKDRYGSRIYDRYGFVDAFNPSFPSGASYWADTEQFGIDQGPILLMIENWRTGLVWATMKKNPYIRAGLARAGFSGGWLGDETRQARGDPSPGAARHM</sequence>
<dbReference type="InterPro" id="IPR016883">
    <property type="entry name" value="UCP028431"/>
</dbReference>
<feature type="region of interest" description="Disordered" evidence="1">
    <location>
        <begin position="1"/>
        <end position="22"/>
    </location>
</feature>
<reference evidence="3 4" key="1">
    <citation type="submission" date="2020-04" db="EMBL/GenBank/DDBJ databases">
        <title>Description of novel Gluconacetobacter.</title>
        <authorList>
            <person name="Sombolestani A."/>
        </authorList>
    </citation>
    <scope>NUCLEOTIDE SEQUENCE [LARGE SCALE GENOMIC DNA]</scope>
    <source>
        <strain evidence="3 4">LMG 21311</strain>
    </source>
</reference>
<accession>A0A7W4JQ40</accession>
<keyword evidence="4" id="KW-1185">Reference proteome</keyword>
<feature type="domain" description="Glycoamylase-like" evidence="2">
    <location>
        <begin position="255"/>
        <end position="490"/>
    </location>
</feature>
<organism evidence="3 4">
    <name type="scientific">Gluconacetobacter azotocaptans</name>
    <dbReference type="NCBI Taxonomy" id="142834"/>
    <lineage>
        <taxon>Bacteria</taxon>
        <taxon>Pseudomonadati</taxon>
        <taxon>Pseudomonadota</taxon>
        <taxon>Alphaproteobacteria</taxon>
        <taxon>Acetobacterales</taxon>
        <taxon>Acetobacteraceae</taxon>
        <taxon>Gluconacetobacter</taxon>
    </lineage>
</organism>
<dbReference type="EMBL" id="JABEQF010000002">
    <property type="protein sequence ID" value="MBB2188844.1"/>
    <property type="molecule type" value="Genomic_DNA"/>
</dbReference>
<evidence type="ECO:0000259" key="2">
    <source>
        <dbReference type="Pfam" id="PF10091"/>
    </source>
</evidence>
<dbReference type="Gene3D" id="1.50.10.140">
    <property type="match status" value="1"/>
</dbReference>
<name>A0A7W4JQ40_9PROT</name>
<protein>
    <submittedName>
        <fullName evidence="3">Tat pathway signal protein</fullName>
    </submittedName>
</protein>
<dbReference type="InterPro" id="IPR019282">
    <property type="entry name" value="Glycoamylase-like_cons_dom"/>
</dbReference>
<gene>
    <name evidence="3" type="ORF">HLH34_02545</name>
</gene>
<dbReference type="PIRSF" id="PIRSF028431">
    <property type="entry name" value="UCP028431"/>
    <property type="match status" value="1"/>
</dbReference>
<dbReference type="Proteomes" id="UP000555756">
    <property type="component" value="Unassembled WGS sequence"/>
</dbReference>
<dbReference type="AlphaFoldDB" id="A0A7W4JQ40"/>
<comment type="caution">
    <text evidence="3">The sequence shown here is derived from an EMBL/GenBank/DDBJ whole genome shotgun (WGS) entry which is preliminary data.</text>
</comment>
<evidence type="ECO:0000256" key="1">
    <source>
        <dbReference type="SAM" id="MobiDB-lite"/>
    </source>
</evidence>
<evidence type="ECO:0000313" key="3">
    <source>
        <dbReference type="EMBL" id="MBB2188844.1"/>
    </source>
</evidence>
<dbReference type="Pfam" id="PF10091">
    <property type="entry name" value="Glycoamylase"/>
    <property type="match status" value="1"/>
</dbReference>